<dbReference type="InterPro" id="IPR017162">
    <property type="entry name" value="UCP037266"/>
</dbReference>
<comment type="caution">
    <text evidence="1">The sequence shown here is derived from an EMBL/GenBank/DDBJ whole genome shotgun (WGS) entry which is preliminary data.</text>
</comment>
<evidence type="ECO:0000313" key="1">
    <source>
        <dbReference type="EMBL" id="EFE23742.1"/>
    </source>
</evidence>
<dbReference type="HOGENOM" id="CLU_1683799_0_0_6"/>
<dbReference type="Gene3D" id="1.10.10.10">
    <property type="entry name" value="Winged helix-like DNA-binding domain superfamily/Winged helix DNA-binding domain"/>
    <property type="match status" value="1"/>
</dbReference>
<proteinExistence type="predicted"/>
<organism evidence="1 2">
    <name type="scientific">Edwardsiella tarda ATCC 23685</name>
    <dbReference type="NCBI Taxonomy" id="500638"/>
    <lineage>
        <taxon>Bacteria</taxon>
        <taxon>Pseudomonadati</taxon>
        <taxon>Pseudomonadota</taxon>
        <taxon>Gammaproteobacteria</taxon>
        <taxon>Enterobacterales</taxon>
        <taxon>Hafniaceae</taxon>
        <taxon>Edwardsiella</taxon>
    </lineage>
</organism>
<reference evidence="1 2" key="1">
    <citation type="submission" date="2010-02" db="EMBL/GenBank/DDBJ databases">
        <authorList>
            <person name="Weinstock G."/>
            <person name="Sodergren E."/>
            <person name="Clifton S."/>
            <person name="Fulton L."/>
            <person name="Fulton B."/>
            <person name="Courtney L."/>
            <person name="Fronick C."/>
            <person name="Harrison M."/>
            <person name="Strong C."/>
            <person name="Farmer C."/>
            <person name="Delahaunty K."/>
            <person name="Markovic C."/>
            <person name="Hall O."/>
            <person name="Minx P."/>
            <person name="Tomlinson C."/>
            <person name="Mitreva M."/>
            <person name="Nelson J."/>
            <person name="Hou S."/>
            <person name="Wollam A."/>
            <person name="Pepin K.H."/>
            <person name="Johnson M."/>
            <person name="Bhonagiri V."/>
            <person name="Zhang X."/>
            <person name="Suruliraj S."/>
            <person name="Warren W."/>
            <person name="Chinwalla A."/>
            <person name="Mardis E.R."/>
            <person name="Wilson R.K."/>
        </authorList>
    </citation>
    <scope>NUCLEOTIDE SEQUENCE [LARGE SCALE GENOMIC DNA]</scope>
    <source>
        <strain evidence="1 2">ATCC 23685</strain>
    </source>
</reference>
<evidence type="ECO:0008006" key="3">
    <source>
        <dbReference type="Google" id="ProtNLM"/>
    </source>
</evidence>
<sequence length="156" mass="17848">MGKKVEKKWKKRKKSCVGAWLSDEWSKKRQCGGTMCRFCRVLRKNCAILGVIASRESEGEGMEINPVFARRLYLCWLLTHEEKPNVPRLMQCTGWPRRTLQDVLKALPGLGVTLRFVEQGVRHNDGYYMLTDWGPLDAAWVAQHAEALRVSLTEAA</sequence>
<protein>
    <recommendedName>
        <fullName evidence="3">Helix-turn-helix domain-containing protein</fullName>
    </recommendedName>
</protein>
<dbReference type="AlphaFoldDB" id="D4F3B6"/>
<dbReference type="InterPro" id="IPR036388">
    <property type="entry name" value="WH-like_DNA-bd_sf"/>
</dbReference>
<dbReference type="Proteomes" id="UP000003692">
    <property type="component" value="Unassembled WGS sequence"/>
</dbReference>
<name>D4F3B6_EDWTA</name>
<evidence type="ECO:0000313" key="2">
    <source>
        <dbReference type="Proteomes" id="UP000003692"/>
    </source>
</evidence>
<gene>
    <name evidence="1" type="ORF">EDWATA_01218</name>
</gene>
<accession>D4F3B6</accession>
<dbReference type="EMBL" id="ADGK01000059">
    <property type="protein sequence ID" value="EFE23742.1"/>
    <property type="molecule type" value="Genomic_DNA"/>
</dbReference>
<dbReference type="Pfam" id="PF09904">
    <property type="entry name" value="HTH_43"/>
    <property type="match status" value="1"/>
</dbReference>